<dbReference type="GO" id="GO:0005524">
    <property type="term" value="F:ATP binding"/>
    <property type="evidence" value="ECO:0007669"/>
    <property type="project" value="InterPro"/>
</dbReference>
<feature type="domain" description="Protein kinase" evidence="5">
    <location>
        <begin position="971"/>
        <end position="1391"/>
    </location>
</feature>
<organism evidence="6 7">
    <name type="scientific">Cylindrotheca closterium</name>
    <dbReference type="NCBI Taxonomy" id="2856"/>
    <lineage>
        <taxon>Eukaryota</taxon>
        <taxon>Sar</taxon>
        <taxon>Stramenopiles</taxon>
        <taxon>Ochrophyta</taxon>
        <taxon>Bacillariophyta</taxon>
        <taxon>Bacillariophyceae</taxon>
        <taxon>Bacillariophycidae</taxon>
        <taxon>Bacillariales</taxon>
        <taxon>Bacillariaceae</taxon>
        <taxon>Cylindrotheca</taxon>
    </lineage>
</organism>
<keyword evidence="1" id="KW-0677">Repeat</keyword>
<keyword evidence="3" id="KW-0175">Coiled coil</keyword>
<proteinExistence type="predicted"/>
<dbReference type="GO" id="GO:0004672">
    <property type="term" value="F:protein kinase activity"/>
    <property type="evidence" value="ECO:0007669"/>
    <property type="project" value="InterPro"/>
</dbReference>
<dbReference type="SUPFAM" id="SSF56112">
    <property type="entry name" value="Protein kinase-like (PK-like)"/>
    <property type="match status" value="1"/>
</dbReference>
<dbReference type="PROSITE" id="PS50011">
    <property type="entry name" value="PROTEIN_KINASE_DOM"/>
    <property type="match status" value="1"/>
</dbReference>
<dbReference type="Gene3D" id="1.25.40.20">
    <property type="entry name" value="Ankyrin repeat-containing domain"/>
    <property type="match status" value="3"/>
</dbReference>
<dbReference type="PANTHER" id="PTHR24153:SF8">
    <property type="entry name" value="FORKED, ISOFORM F"/>
    <property type="match status" value="1"/>
</dbReference>
<sequence>MFGGHKTQKRGNLHRLLESASSSGSKTKWNQVLHYLQGHTARNKDAPTPPFDSPIPPYSCPTVDLEDQILDEDELPLIVAVQSAPSYVVAALCHLGPEATGIADEHDRLPLHWVCTRDSEDAETNQVIQILVECNPDALLQRDDCGRTPLHWLLWHHAPTRQVRIVEFMCQNHPSKMLRELEQPVAGDLPRIPNPSKSKEIPPSAIIIPDGEHGALPLHYAVMQGASREVLKRMIAIYPASVARVDRKHRTPLAWYLGAGSLLEKSKHVSGEKLDENGTPWWEHKLSTSNIQLLATSKVARSVDWMGRTPLHWASHFYARGAAAGLTGSYISAKAFQILIDTNIEALTVIDANGRTPLHVLFASFFRPKEEAFQIKMAQGHLDTHVDLYNGGPEPFNPPTEIVELLARSPDEDTGEEDACHVEDEKGYMPIHLALRAGTAPHISKLLIHLNSTSLIHRSEDKIRTPLADAFSSPFSAPLQSCETFEMLMASYQTAHPGVLMDGRLALKMEDQKGTYPIHHAVLNNASVETIRMFVKKFPRGALLRDRSGDLPIHCMLSKEHLFEAPERSLIQGTSFVMQPGLRSKREIDHYKKMKQGQLEKMRILMEPLLEPDSLKIACQTHGMTPLHIAIGFDLLGYNDLHAMLDRCPEAASVRSKTEGHELYCLDLHEKLRENNAEKSDEWKVKKELLFAFHPQLKSYRRDKDVLASCVQLIRDEITGKGSYHLQEMKKRQQSAKSLIDLTDNLSSVMAPKANKPKSTKVSKSVVDITPSAGIFLKTLTMGSSLSFGKAGKAKKKPKAKKNPSLLTSIYDEDEIDKEYVLSPQGSDLDDEDDFLSPRAGDFSDAFTSAAQAVGSEGPSKSASADSEADAFDKQEGVSPSDNGTGSSFLSDVAHRLWCFFVLYRNPMKPDDNYCKQVETILDGLEFDLADRMLTMTLPEFARVYLDDGTQLEEEATLCDVANPFCKAFFHSIYHFLGRFEFSTTSDEILIHRSSDGDTIWVRATEHISSTAEYKKEELAPGIAEASIWETGQMVEEETPVIPEFVESTADICFKFTRNQAAFENETECRNALSETLNEGHILPTFGIYNALGDSNTDRRYQMDTHDKRFQTLVLADGKSIKLSDYSFALVFPYDKHDDLFDFVRHHGLTKAEEVTELVIDITKALCSIHEEGGSIGSFSAREIRKIATASGRKAWGFSNLSNGCLQSDSAPYMGRIAANGNPLFKTGLMPPEMFVKVTPAELRIYQNYWSGVERTFNISVDKSVIEPYTTEDGNNYVLRCHYVPEEDQDSKLPELPYDLIRQSTSSDMWCFGLVLYTLCSGGRALLPSNFRTGHLLDFERIIGWGDQNSVSTVYEHVKEPLAQDLILKLLSSDKERSALTMKDLVAHPFLNKATPGGERIVKKRQQEKAVFDRRKRTVANEKSEAGWLQSKTTQVVCWDFDVLKKMHISCSALVQSQLNAPRMPCSFILLPYLLSTKNKKARLAPKSKIDVERSEQMGVLLLSLFKGCQFATIARDVIVTNNGEHWTASKLIELMTLPDGSNFEECKDMLVMIGAENVEAFRTEPMTILYKLVGRYVQNMMECFQKSGKAFFYFVDEYTGTPIVADSSSPYPMELQTRKTDAMVSMMLPFMFSSMFSACVTHGGVSGLVRLIFEAAYPHVPASWAKAGEGISHGLEVDTFESQMSILQDTLAFLSSSRKMQLEDNLHVVREMCLKCDNRASFGGMQRIECSGSSFWTSKESAAAIEEICRTHTFKDAMETRKKLEKQVKFQAKKIKQLDQEIKLNSMEDCMGFDEEEKEQNPNILNRIQVPLR</sequence>
<dbReference type="SMART" id="SM00248">
    <property type="entry name" value="ANK"/>
    <property type="match status" value="8"/>
</dbReference>
<evidence type="ECO:0000256" key="1">
    <source>
        <dbReference type="ARBA" id="ARBA00022737"/>
    </source>
</evidence>
<dbReference type="SUPFAM" id="SSF48403">
    <property type="entry name" value="Ankyrin repeat"/>
    <property type="match status" value="1"/>
</dbReference>
<dbReference type="Proteomes" id="UP001295423">
    <property type="component" value="Unassembled WGS sequence"/>
</dbReference>
<dbReference type="Gene3D" id="1.10.510.10">
    <property type="entry name" value="Transferase(Phosphotransferase) domain 1"/>
    <property type="match status" value="1"/>
</dbReference>
<dbReference type="PANTHER" id="PTHR24153">
    <property type="entry name" value="ESPIN"/>
    <property type="match status" value="1"/>
</dbReference>
<evidence type="ECO:0000256" key="2">
    <source>
        <dbReference type="ARBA" id="ARBA00023043"/>
    </source>
</evidence>
<feature type="coiled-coil region" evidence="3">
    <location>
        <begin position="1755"/>
        <end position="1782"/>
    </location>
</feature>
<dbReference type="InterPro" id="IPR036770">
    <property type="entry name" value="Ankyrin_rpt-contain_sf"/>
</dbReference>
<comment type="caution">
    <text evidence="6">The sequence shown here is derived from an EMBL/GenBank/DDBJ whole genome shotgun (WGS) entry which is preliminary data.</text>
</comment>
<gene>
    <name evidence="6" type="ORF">CYCCA115_LOCUS17304</name>
</gene>
<dbReference type="InterPro" id="IPR052420">
    <property type="entry name" value="Espin/Espin-like"/>
</dbReference>
<accession>A0AAD2FZX4</accession>
<evidence type="ECO:0000256" key="4">
    <source>
        <dbReference type="SAM" id="MobiDB-lite"/>
    </source>
</evidence>
<dbReference type="EMBL" id="CAKOGP040001980">
    <property type="protein sequence ID" value="CAJ1958694.1"/>
    <property type="molecule type" value="Genomic_DNA"/>
</dbReference>
<keyword evidence="7" id="KW-1185">Reference proteome</keyword>
<evidence type="ECO:0000256" key="3">
    <source>
        <dbReference type="SAM" id="Coils"/>
    </source>
</evidence>
<reference evidence="6" key="1">
    <citation type="submission" date="2023-08" db="EMBL/GenBank/DDBJ databases">
        <authorList>
            <person name="Audoor S."/>
            <person name="Bilcke G."/>
        </authorList>
    </citation>
    <scope>NUCLEOTIDE SEQUENCE</scope>
</reference>
<dbReference type="GO" id="GO:0051015">
    <property type="term" value="F:actin filament binding"/>
    <property type="evidence" value="ECO:0007669"/>
    <property type="project" value="TreeGrafter"/>
</dbReference>
<dbReference type="GO" id="GO:0051017">
    <property type="term" value="P:actin filament bundle assembly"/>
    <property type="evidence" value="ECO:0007669"/>
    <property type="project" value="TreeGrafter"/>
</dbReference>
<keyword evidence="2" id="KW-0040">ANK repeat</keyword>
<dbReference type="InterPro" id="IPR000719">
    <property type="entry name" value="Prot_kinase_dom"/>
</dbReference>
<evidence type="ECO:0000313" key="6">
    <source>
        <dbReference type="EMBL" id="CAJ1958694.1"/>
    </source>
</evidence>
<dbReference type="GO" id="GO:0005737">
    <property type="term" value="C:cytoplasm"/>
    <property type="evidence" value="ECO:0007669"/>
    <property type="project" value="TreeGrafter"/>
</dbReference>
<dbReference type="InterPro" id="IPR011009">
    <property type="entry name" value="Kinase-like_dom_sf"/>
</dbReference>
<evidence type="ECO:0000313" key="7">
    <source>
        <dbReference type="Proteomes" id="UP001295423"/>
    </source>
</evidence>
<dbReference type="InterPro" id="IPR002110">
    <property type="entry name" value="Ankyrin_rpt"/>
</dbReference>
<protein>
    <recommendedName>
        <fullName evidence="5">Protein kinase domain-containing protein</fullName>
    </recommendedName>
</protein>
<evidence type="ECO:0000259" key="5">
    <source>
        <dbReference type="PROSITE" id="PS50011"/>
    </source>
</evidence>
<name>A0AAD2FZX4_9STRA</name>
<feature type="region of interest" description="Disordered" evidence="4">
    <location>
        <begin position="854"/>
        <end position="885"/>
    </location>
</feature>